<proteinExistence type="predicted"/>
<evidence type="ECO:0008006" key="4">
    <source>
        <dbReference type="Google" id="ProtNLM"/>
    </source>
</evidence>
<evidence type="ECO:0000313" key="2">
    <source>
        <dbReference type="EMBL" id="MRN51968.1"/>
    </source>
</evidence>
<dbReference type="Proteomes" id="UP000463051">
    <property type="component" value="Unassembled WGS sequence"/>
</dbReference>
<accession>A0A7X2L0C0</accession>
<keyword evidence="1" id="KW-0175">Coiled coil</keyword>
<reference evidence="2 3" key="1">
    <citation type="submission" date="2019-11" db="EMBL/GenBank/DDBJ databases">
        <title>Paenibacillus monticola sp. nov., a novel PGPR strain isolated from mountain sample in China.</title>
        <authorList>
            <person name="Zhao Q."/>
            <person name="Li H.-P."/>
            <person name="Zhang J.-L."/>
        </authorList>
    </citation>
    <scope>NUCLEOTIDE SEQUENCE [LARGE SCALE GENOMIC DNA]</scope>
    <source>
        <strain evidence="2 3">LC-T2</strain>
    </source>
</reference>
<evidence type="ECO:0000313" key="3">
    <source>
        <dbReference type="Proteomes" id="UP000463051"/>
    </source>
</evidence>
<comment type="caution">
    <text evidence="2">The sequence shown here is derived from an EMBL/GenBank/DDBJ whole genome shotgun (WGS) entry which is preliminary data.</text>
</comment>
<keyword evidence="3" id="KW-1185">Reference proteome</keyword>
<protein>
    <recommendedName>
        <fullName evidence="4">MmcB family DNA repair protein</fullName>
    </recommendedName>
</protein>
<dbReference type="AlphaFoldDB" id="A0A7X2L0C0"/>
<feature type="coiled-coil region" evidence="1">
    <location>
        <begin position="173"/>
        <end position="200"/>
    </location>
</feature>
<dbReference type="EMBL" id="WJXB01000001">
    <property type="protein sequence ID" value="MRN51968.1"/>
    <property type="molecule type" value="Genomic_DNA"/>
</dbReference>
<gene>
    <name evidence="2" type="ORF">GJB61_03005</name>
</gene>
<dbReference type="RefSeq" id="WP_154116954.1">
    <property type="nucleotide sequence ID" value="NZ_WJXB01000001.1"/>
</dbReference>
<sequence length="266" mass="30951">MPKVVVRADLIKKALADRHKDDFYMTEVKDGPSQSVQHHLKLDALAVRKSWSKPLLSGYEIKVSRSDFLRDNKWMGYLPLCHEFSFVCPTGLIKPEELPEQVGLIYYNPEKGTLQTKRKAVYRLVEIPANMLMYIIMNRLNNDRHPFFSDQRERIEAYVLDKGDRYHLSVTYKHKISARLDELEKEASDIRRKYERFDQTQSVYDRLKDLANRIGCHGWFGDKWVDELEQMLLASAVSKEIQSAVESVERSAMQLRKAVGAKAVEV</sequence>
<name>A0A7X2L0C0_9BACL</name>
<organism evidence="2 3">
    <name type="scientific">Paenibacillus monticola</name>
    <dbReference type="NCBI Taxonomy" id="2666075"/>
    <lineage>
        <taxon>Bacteria</taxon>
        <taxon>Bacillati</taxon>
        <taxon>Bacillota</taxon>
        <taxon>Bacilli</taxon>
        <taxon>Bacillales</taxon>
        <taxon>Paenibacillaceae</taxon>
        <taxon>Paenibacillus</taxon>
    </lineage>
</organism>
<evidence type="ECO:0000256" key="1">
    <source>
        <dbReference type="SAM" id="Coils"/>
    </source>
</evidence>